<gene>
    <name evidence="1" type="ORF">GL4_2834</name>
</gene>
<accession>A0A0A8K6X6</accession>
<evidence type="ECO:0000313" key="1">
    <source>
        <dbReference type="EMBL" id="BAQ18267.1"/>
    </source>
</evidence>
<evidence type="ECO:0000313" key="2">
    <source>
        <dbReference type="Proteomes" id="UP000031643"/>
    </source>
</evidence>
<reference evidence="1 2" key="1">
    <citation type="submission" date="2014-09" db="EMBL/GenBank/DDBJ databases">
        <title>Genome sequencing of Methyloceanibacter caenitepidi Gela4.</title>
        <authorList>
            <person name="Takeuchi M."/>
            <person name="Susumu S."/>
            <person name="Kamagata Y."/>
            <person name="Oshima K."/>
            <person name="Hattori M."/>
            <person name="Iwasaki W."/>
        </authorList>
    </citation>
    <scope>NUCLEOTIDE SEQUENCE [LARGE SCALE GENOMIC DNA]</scope>
    <source>
        <strain evidence="1 2">Gela4</strain>
    </source>
</reference>
<keyword evidence="2" id="KW-1185">Reference proteome</keyword>
<dbReference type="EMBL" id="AP014648">
    <property type="protein sequence ID" value="BAQ18267.1"/>
    <property type="molecule type" value="Genomic_DNA"/>
</dbReference>
<dbReference type="Proteomes" id="UP000031643">
    <property type="component" value="Chromosome"/>
</dbReference>
<name>A0A0A8K6X6_9HYPH</name>
<dbReference type="HOGENOM" id="CLU_3154708_0_0_5"/>
<dbReference type="AlphaFoldDB" id="A0A0A8K6X6"/>
<protein>
    <submittedName>
        <fullName evidence="1">Uncharacterized protein</fullName>
    </submittedName>
</protein>
<dbReference type="KEGG" id="mcg:GL4_2834"/>
<organism evidence="1 2">
    <name type="scientific">Methyloceanibacter caenitepidi</name>
    <dbReference type="NCBI Taxonomy" id="1384459"/>
    <lineage>
        <taxon>Bacteria</taxon>
        <taxon>Pseudomonadati</taxon>
        <taxon>Pseudomonadota</taxon>
        <taxon>Alphaproteobacteria</taxon>
        <taxon>Hyphomicrobiales</taxon>
        <taxon>Hyphomicrobiaceae</taxon>
        <taxon>Methyloceanibacter</taxon>
    </lineage>
</organism>
<proteinExistence type="predicted"/>
<sequence>MSGSLRQNAQNQRIYMHFEVPTTRLEVPDFQGFRLAADLPDKCCTAKN</sequence>